<feature type="domain" description="Phenol hydroxylase-like C-terminal dimerisation" evidence="6">
    <location>
        <begin position="461"/>
        <end position="646"/>
    </location>
</feature>
<protein>
    <recommendedName>
        <fullName evidence="10">Phenol 2-monooxygenase</fullName>
    </recommendedName>
</protein>
<gene>
    <name evidence="8" type="ORF">UXM345_LOCUS22088</name>
    <name evidence="7" type="ORF">XDN619_LOCUS7927</name>
</gene>
<dbReference type="Pfam" id="PF07976">
    <property type="entry name" value="Phe_hydrox_dim"/>
    <property type="match status" value="1"/>
</dbReference>
<evidence type="ECO:0000313" key="7">
    <source>
        <dbReference type="EMBL" id="CAF2047699.1"/>
    </source>
</evidence>
<sequence length="648" mass="73051">MPFNYPNQIPVDFINPQPLNGQTIHDSSFPDKVDVLIVGAGPAGLMAANALSSFGINVRIIDQRPASIVAGQADGIQPRTTEVLQSYGLANRLLREGNQLWEISFWNPGSRGTIERSERIPDVTTPTARYPFEVTLHQGAIENIFIDAMSTRGLIVDRPTTVHDWAILSSTEAQNGYRIKITLGHLTEPKHIKLSQFPSNNTDPKKENEQNGYVKETIVYAKYVIGCDGAHSWVRKKLGFTLNGEQTNYVWGVIDSHLQTDFPDIRNRSTIHSHYGTCMVIPREGDRVRLYIQLANIEKDDSNERMDRSKITPKMLMDSARQIFSPYKLNWPDVEWWTIYIVSQRYASYFADENERIFIAGDACHTHSPKAGQGMNASMNDTHNLAWKLAMVIKGLAYPSILKTYEFERRNYAKQLIEFDRTFAKLFADKPVQSTDEVGVTHEEFRSVLQMFNGFTSGLAVMYEPSLITGRVSENQSLAEGLPIGKSLMSQVVVRHVDARPFHMHDQMPTDLRFRVLIFAGDCLLPAQLAKIEEAAKALQALAKRYTPPSGNYDDVIDFITVSSNPHAEYEKESLPSFLWQNKWKLFCDEVAIDGSGGNAYRRYKIDKTNGAIAVIRPDGYVAQVTHVSALGVKEIDDYFANILVPYT</sequence>
<feature type="domain" description="FAD-binding" evidence="5">
    <location>
        <begin position="32"/>
        <end position="163"/>
    </location>
</feature>
<keyword evidence="2" id="KW-0285">Flavoprotein</keyword>
<dbReference type="InterPro" id="IPR036188">
    <property type="entry name" value="FAD/NAD-bd_sf"/>
</dbReference>
<keyword evidence="4" id="KW-0560">Oxidoreductase</keyword>
<dbReference type="SUPFAM" id="SSF51905">
    <property type="entry name" value="FAD/NAD(P)-binding domain"/>
    <property type="match status" value="1"/>
</dbReference>
<evidence type="ECO:0000256" key="2">
    <source>
        <dbReference type="ARBA" id="ARBA00022630"/>
    </source>
</evidence>
<evidence type="ECO:0000256" key="1">
    <source>
        <dbReference type="ARBA" id="ARBA00007801"/>
    </source>
</evidence>
<dbReference type="Gene3D" id="3.50.50.60">
    <property type="entry name" value="FAD/NAD(P)-binding domain"/>
    <property type="match status" value="1"/>
</dbReference>
<keyword evidence="3" id="KW-0274">FAD</keyword>
<dbReference type="Gene3D" id="3.30.9.10">
    <property type="entry name" value="D-Amino Acid Oxidase, subunit A, domain 2"/>
    <property type="match status" value="1"/>
</dbReference>
<evidence type="ECO:0000256" key="3">
    <source>
        <dbReference type="ARBA" id="ARBA00022827"/>
    </source>
</evidence>
<dbReference type="SUPFAM" id="SSF52833">
    <property type="entry name" value="Thioredoxin-like"/>
    <property type="match status" value="1"/>
</dbReference>
<dbReference type="InterPro" id="IPR036249">
    <property type="entry name" value="Thioredoxin-like_sf"/>
</dbReference>
<feature type="domain" description="FAD-binding" evidence="5">
    <location>
        <begin position="216"/>
        <end position="419"/>
    </location>
</feature>
<evidence type="ECO:0008006" key="10">
    <source>
        <dbReference type="Google" id="ProtNLM"/>
    </source>
</evidence>
<dbReference type="AlphaFoldDB" id="A0A816PED5"/>
<dbReference type="CDD" id="cd02979">
    <property type="entry name" value="PHOX_C"/>
    <property type="match status" value="1"/>
</dbReference>
<dbReference type="GO" id="GO:0016709">
    <property type="term" value="F:oxidoreductase activity, acting on paired donors, with incorporation or reduction of molecular oxygen, NAD(P)H as one donor, and incorporation of one atom of oxygen"/>
    <property type="evidence" value="ECO:0007669"/>
    <property type="project" value="UniProtKB-ARBA"/>
</dbReference>
<dbReference type="InterPro" id="IPR050641">
    <property type="entry name" value="RIFMO-like"/>
</dbReference>
<dbReference type="Pfam" id="PF01494">
    <property type="entry name" value="FAD_binding_3"/>
    <property type="match status" value="2"/>
</dbReference>
<reference evidence="7" key="1">
    <citation type="submission" date="2021-02" db="EMBL/GenBank/DDBJ databases">
        <authorList>
            <person name="Nowell W R."/>
        </authorList>
    </citation>
    <scope>NUCLEOTIDE SEQUENCE</scope>
</reference>
<proteinExistence type="inferred from homology"/>
<dbReference type="SUPFAM" id="SSF54373">
    <property type="entry name" value="FAD-linked reductases, C-terminal domain"/>
    <property type="match status" value="1"/>
</dbReference>
<accession>A0A816PED5</accession>
<evidence type="ECO:0000256" key="4">
    <source>
        <dbReference type="ARBA" id="ARBA00023002"/>
    </source>
</evidence>
<evidence type="ECO:0000313" key="8">
    <source>
        <dbReference type="EMBL" id="CAF4098326.1"/>
    </source>
</evidence>
<evidence type="ECO:0000313" key="9">
    <source>
        <dbReference type="Proteomes" id="UP000663887"/>
    </source>
</evidence>
<dbReference type="GO" id="GO:0071949">
    <property type="term" value="F:FAD binding"/>
    <property type="evidence" value="ECO:0007669"/>
    <property type="project" value="InterPro"/>
</dbReference>
<dbReference type="PANTHER" id="PTHR43004:SF20">
    <property type="entry name" value="2-MONOOXYGENASE, PUTATIVE (AFU_ORTHOLOGUE AFUA_1G13660)-RELATED"/>
    <property type="match status" value="1"/>
</dbReference>
<comment type="similarity">
    <text evidence="1">Belongs to the PheA/TfdB FAD monooxygenase family.</text>
</comment>
<organism evidence="7 9">
    <name type="scientific">Rotaria magnacalcarata</name>
    <dbReference type="NCBI Taxonomy" id="392030"/>
    <lineage>
        <taxon>Eukaryota</taxon>
        <taxon>Metazoa</taxon>
        <taxon>Spiralia</taxon>
        <taxon>Gnathifera</taxon>
        <taxon>Rotifera</taxon>
        <taxon>Eurotatoria</taxon>
        <taxon>Bdelloidea</taxon>
        <taxon>Philodinida</taxon>
        <taxon>Philodinidae</taxon>
        <taxon>Rotaria</taxon>
    </lineage>
</organism>
<dbReference type="InterPro" id="IPR002938">
    <property type="entry name" value="FAD-bd"/>
</dbReference>
<name>A0A816PED5_9BILA</name>
<dbReference type="Proteomes" id="UP000663887">
    <property type="component" value="Unassembled WGS sequence"/>
</dbReference>
<evidence type="ECO:0000259" key="6">
    <source>
        <dbReference type="Pfam" id="PF07976"/>
    </source>
</evidence>
<dbReference type="InterPro" id="IPR012941">
    <property type="entry name" value="Phe_hydrox_C_dim_dom"/>
</dbReference>
<dbReference type="EMBL" id="CAJOBF010003577">
    <property type="protein sequence ID" value="CAF4098326.1"/>
    <property type="molecule type" value="Genomic_DNA"/>
</dbReference>
<dbReference type="InterPro" id="IPR038220">
    <property type="entry name" value="PHOX_C_sf"/>
</dbReference>
<evidence type="ECO:0000259" key="5">
    <source>
        <dbReference type="Pfam" id="PF01494"/>
    </source>
</evidence>
<dbReference type="Proteomes" id="UP000663842">
    <property type="component" value="Unassembled WGS sequence"/>
</dbReference>
<dbReference type="Gene3D" id="3.40.30.20">
    <property type="match status" value="1"/>
</dbReference>
<dbReference type="EMBL" id="CAJNRG010002465">
    <property type="protein sequence ID" value="CAF2047699.1"/>
    <property type="molecule type" value="Genomic_DNA"/>
</dbReference>
<dbReference type="PANTHER" id="PTHR43004">
    <property type="entry name" value="TRK SYSTEM POTASSIUM UPTAKE PROTEIN"/>
    <property type="match status" value="1"/>
</dbReference>
<dbReference type="PRINTS" id="PR00420">
    <property type="entry name" value="RNGMNOXGNASE"/>
</dbReference>
<comment type="caution">
    <text evidence="7">The sequence shown here is derived from an EMBL/GenBank/DDBJ whole genome shotgun (WGS) entry which is preliminary data.</text>
</comment>